<comment type="function">
    <text evidence="14">Involved in synaptic functions in photoreceptor cells, the signal transduction in immune cells as a Src family kinase activator, endosome recycling, the uptake of bacteria and endocytosis, protein trafficking in sensory neurons and as lipid-binding chaperone with specificity for a diverse subset of myristoylated proteins. Specifically binds the myristoyl moiety of a subset of N-terminally myristoylated proteins and is required for their localization. Binds myristoylated GNAT1 and is required for G-protein localization and trafficking in sensory neurons. Probably plays a role in trafficking proteins in photoreceptor cells. Plays important roles in mediating Src family kinase signals for the completion of cytokinesis via RAB11A.</text>
</comment>
<sequence>MSYSCIGTEAVCNSQDSSSSSAQRSGTSKSNNPSGGSGRSAESSDHQTQDTPTPKPLVAMRVKKGCNSTETGVPVTTEEELLRKPVITPEDVLGLQKITENYLCSPDENVYSIDFTRFKIRDMETGTVLFEITKPPAAERGQGDKKDLDPNAGRFVRYQFTPAFLRLRQVGATVEFTVGDKPINNFRMIERHYFREQLLKSFDFEFGFCIPSSKNTCEHIYEFPPLSEEIMREMILHPYDTQSDSFYFVDNKLVMHNKADYSYSGGP</sequence>
<evidence type="ECO:0000256" key="8">
    <source>
        <dbReference type="ARBA" id="ARBA00022583"/>
    </source>
</evidence>
<dbReference type="STRING" id="7918.ENSLOCP00000006644"/>
<evidence type="ECO:0000313" key="17">
    <source>
        <dbReference type="Ensembl" id="ENSLOCP00000006644.1"/>
    </source>
</evidence>
<feature type="region of interest" description="Disordered" evidence="15">
    <location>
        <begin position="1"/>
        <end position="57"/>
    </location>
</feature>
<dbReference type="OrthoDB" id="10248777at2759"/>
<dbReference type="GO" id="GO:0007399">
    <property type="term" value="P:nervous system development"/>
    <property type="evidence" value="ECO:0000318"/>
    <property type="project" value="GO_Central"/>
</dbReference>
<dbReference type="CTD" id="566824"/>
<keyword evidence="10" id="KW-0653">Protein transport</keyword>
<reference evidence="18" key="1">
    <citation type="submission" date="2011-12" db="EMBL/GenBank/DDBJ databases">
        <title>The Draft Genome of Lepisosteus oculatus.</title>
        <authorList>
            <consortium name="The Broad Institute Genome Assembly &amp; Analysis Group"/>
            <consortium name="Computational R&amp;D Group"/>
            <consortium name="and Sequencing Platform"/>
            <person name="Di Palma F."/>
            <person name="Alfoldi J."/>
            <person name="Johnson J."/>
            <person name="Berlin A."/>
            <person name="Gnerre S."/>
            <person name="Jaffe D."/>
            <person name="MacCallum I."/>
            <person name="Young S."/>
            <person name="Walker B.J."/>
            <person name="Lander E.S."/>
            <person name="Lindblad-Toh K."/>
        </authorList>
    </citation>
    <scope>NUCLEOTIDE SEQUENCE [LARGE SCALE GENOMIC DNA]</scope>
</reference>
<comment type="similarity">
    <text evidence="3">Belongs to the PDE6D/unc-119 family.</text>
</comment>
<dbReference type="OMA" id="QKITEHY"/>
<dbReference type="InterPro" id="IPR037036">
    <property type="entry name" value="PDED_dom_sf"/>
</dbReference>
<evidence type="ECO:0000256" key="14">
    <source>
        <dbReference type="ARBA" id="ARBA00045349"/>
    </source>
</evidence>
<keyword evidence="8" id="KW-0254">Endocytosis</keyword>
<dbReference type="GO" id="GO:0045171">
    <property type="term" value="C:intercellular bridge"/>
    <property type="evidence" value="ECO:0000318"/>
    <property type="project" value="GO_Central"/>
</dbReference>
<evidence type="ECO:0000256" key="10">
    <source>
        <dbReference type="ARBA" id="ARBA00022927"/>
    </source>
</evidence>
<dbReference type="GO" id="GO:1900186">
    <property type="term" value="P:negative regulation of clathrin-dependent endocytosis"/>
    <property type="evidence" value="ECO:0000318"/>
    <property type="project" value="GO_Central"/>
</dbReference>
<evidence type="ECO:0000256" key="13">
    <source>
        <dbReference type="ARBA" id="ARBA00023305"/>
    </source>
</evidence>
<evidence type="ECO:0000256" key="7">
    <source>
        <dbReference type="ARBA" id="ARBA00022553"/>
    </source>
</evidence>
<proteinExistence type="inferred from homology"/>
<dbReference type="FunFam" id="2.70.50.40:FF:000001">
    <property type="entry name" value="protein unc-119 homolog A"/>
    <property type="match status" value="1"/>
</dbReference>
<keyword evidence="13" id="KW-0844">Vision</keyword>
<dbReference type="KEGG" id="loc:102688684"/>
<evidence type="ECO:0000256" key="9">
    <source>
        <dbReference type="ARBA" id="ARBA00022606"/>
    </source>
</evidence>
<keyword evidence="18" id="KW-1185">Reference proteome</keyword>
<dbReference type="GO" id="GO:2001287">
    <property type="term" value="P:negative regulation of caveolin-mediated endocytosis"/>
    <property type="evidence" value="ECO:0000318"/>
    <property type="project" value="GO_Central"/>
</dbReference>
<dbReference type="eggNOG" id="KOG4037">
    <property type="taxonomic scope" value="Eukaryota"/>
</dbReference>
<keyword evidence="5" id="KW-0813">Transport</keyword>
<dbReference type="InterPro" id="IPR014756">
    <property type="entry name" value="Ig_E-set"/>
</dbReference>
<keyword evidence="6" id="KW-0963">Cytoplasm</keyword>
<dbReference type="Bgee" id="ENSLOCG00000005507">
    <property type="expression patterns" value="Expressed in camera-type eye and 13 other cell types or tissues"/>
</dbReference>
<dbReference type="GO" id="GO:0005813">
    <property type="term" value="C:centrosome"/>
    <property type="evidence" value="ECO:0000318"/>
    <property type="project" value="GO_Central"/>
</dbReference>
<dbReference type="InParanoid" id="W5ME35"/>
<evidence type="ECO:0000259" key="16">
    <source>
        <dbReference type="Pfam" id="PF05351"/>
    </source>
</evidence>
<evidence type="ECO:0000256" key="11">
    <source>
        <dbReference type="ARBA" id="ARBA00023121"/>
    </source>
</evidence>
<dbReference type="InterPro" id="IPR051519">
    <property type="entry name" value="PDE6D_unc-119_myristoyl-bd"/>
</dbReference>
<dbReference type="EMBL" id="AHAT01005809">
    <property type="status" value="NOT_ANNOTATED_CDS"/>
    <property type="molecule type" value="Genomic_DNA"/>
</dbReference>
<name>W5ME35_LEPOC</name>
<evidence type="ECO:0000256" key="6">
    <source>
        <dbReference type="ARBA" id="ARBA00022490"/>
    </source>
</evidence>
<keyword evidence="9" id="KW-0716">Sensory transduction</keyword>
<dbReference type="GO" id="GO:0007601">
    <property type="term" value="P:visual perception"/>
    <property type="evidence" value="ECO:0007669"/>
    <property type="project" value="UniProtKB-KW"/>
</dbReference>
<evidence type="ECO:0000256" key="15">
    <source>
        <dbReference type="SAM" id="MobiDB-lite"/>
    </source>
</evidence>
<keyword evidence="7" id="KW-0597">Phosphoprotein</keyword>
<dbReference type="GO" id="GO:0008289">
    <property type="term" value="F:lipid binding"/>
    <property type="evidence" value="ECO:0000318"/>
    <property type="project" value="GO_Central"/>
</dbReference>
<accession>W5ME35</accession>
<organism evidence="17 18">
    <name type="scientific">Lepisosteus oculatus</name>
    <name type="common">Spotted gar</name>
    <dbReference type="NCBI Taxonomy" id="7918"/>
    <lineage>
        <taxon>Eukaryota</taxon>
        <taxon>Metazoa</taxon>
        <taxon>Chordata</taxon>
        <taxon>Craniata</taxon>
        <taxon>Vertebrata</taxon>
        <taxon>Euteleostomi</taxon>
        <taxon>Actinopterygii</taxon>
        <taxon>Neopterygii</taxon>
        <taxon>Holostei</taxon>
        <taxon>Semionotiformes</taxon>
        <taxon>Lepisosteidae</taxon>
        <taxon>Lepisosteus</taxon>
    </lineage>
</organism>
<evidence type="ECO:0000313" key="18">
    <source>
        <dbReference type="Proteomes" id="UP000018468"/>
    </source>
</evidence>
<dbReference type="Gene3D" id="2.70.50.40">
    <property type="entry name" value="GMP phosphodiesterase, delta subunit"/>
    <property type="match status" value="1"/>
</dbReference>
<dbReference type="GeneID" id="102688684"/>
<dbReference type="Proteomes" id="UP000018468">
    <property type="component" value="Linkage group LG22"/>
</dbReference>
<dbReference type="GO" id="GO:0006897">
    <property type="term" value="P:endocytosis"/>
    <property type="evidence" value="ECO:0007669"/>
    <property type="project" value="UniProtKB-KW"/>
</dbReference>
<evidence type="ECO:0000256" key="12">
    <source>
        <dbReference type="ARBA" id="ARBA00023212"/>
    </source>
</evidence>
<evidence type="ECO:0000256" key="4">
    <source>
        <dbReference type="ARBA" id="ARBA00020727"/>
    </source>
</evidence>
<dbReference type="HOGENOM" id="CLU_088825_1_1_1"/>
<evidence type="ECO:0000256" key="2">
    <source>
        <dbReference type="ARBA" id="ARBA00004647"/>
    </source>
</evidence>
<reference evidence="17" key="3">
    <citation type="submission" date="2025-09" db="UniProtKB">
        <authorList>
            <consortium name="Ensembl"/>
        </authorList>
    </citation>
    <scope>IDENTIFICATION</scope>
</reference>
<dbReference type="GO" id="GO:0000281">
    <property type="term" value="P:mitotic cytokinesis"/>
    <property type="evidence" value="ECO:0000318"/>
    <property type="project" value="GO_Central"/>
</dbReference>
<evidence type="ECO:0000256" key="5">
    <source>
        <dbReference type="ARBA" id="ARBA00022448"/>
    </source>
</evidence>
<evidence type="ECO:0000256" key="3">
    <source>
        <dbReference type="ARBA" id="ARBA00008102"/>
    </source>
</evidence>
<dbReference type="PANTHER" id="PTHR12951:SF5">
    <property type="entry name" value="PROTEIN UNC-119 HOMOLOG A"/>
    <property type="match status" value="1"/>
</dbReference>
<dbReference type="GeneTree" id="ENSGT00390000014595"/>
<feature type="domain" description="GMP phosphodiesterase delta subunit" evidence="16">
    <location>
        <begin position="108"/>
        <end position="263"/>
    </location>
</feature>
<dbReference type="EMBL" id="AHAT01005807">
    <property type="status" value="NOT_ANNOTATED_CDS"/>
    <property type="molecule type" value="Genomic_DNA"/>
</dbReference>
<dbReference type="PANTHER" id="PTHR12951">
    <property type="entry name" value="RETINAL PROTEIN 4"/>
    <property type="match status" value="1"/>
</dbReference>
<dbReference type="RefSeq" id="XP_006640967.2">
    <property type="nucleotide sequence ID" value="XM_006640904.2"/>
</dbReference>
<dbReference type="GO" id="GO:0051233">
    <property type="term" value="C:spindle midzone"/>
    <property type="evidence" value="ECO:0000318"/>
    <property type="project" value="GO_Central"/>
</dbReference>
<dbReference type="GO" id="GO:0000922">
    <property type="term" value="C:spindle pole"/>
    <property type="evidence" value="ECO:0000318"/>
    <property type="project" value="GO_Central"/>
</dbReference>
<dbReference type="EMBL" id="AHAT01005808">
    <property type="status" value="NOT_ANNOTATED_CDS"/>
    <property type="molecule type" value="Genomic_DNA"/>
</dbReference>
<dbReference type="InterPro" id="IPR008015">
    <property type="entry name" value="PDED_dom"/>
</dbReference>
<evidence type="ECO:0000256" key="1">
    <source>
        <dbReference type="ARBA" id="ARBA00004300"/>
    </source>
</evidence>
<keyword evidence="11" id="KW-0446">Lipid-binding</keyword>
<dbReference type="GO" id="GO:0042953">
    <property type="term" value="P:lipoprotein transport"/>
    <property type="evidence" value="ECO:0000318"/>
    <property type="project" value="GO_Central"/>
</dbReference>
<comment type="subcellular location">
    <subcellularLocation>
        <location evidence="1">Cytoplasm</location>
        <location evidence="1">Cytoskeleton</location>
        <location evidence="1">Microtubule organizing center</location>
        <location evidence="1">Centrosome</location>
    </subcellularLocation>
    <subcellularLocation>
        <location evidence="2">Cytoplasm</location>
        <location evidence="2">Cytoskeleton</location>
        <location evidence="2">Spindle pole</location>
    </subcellularLocation>
</comment>
<reference evidence="17" key="2">
    <citation type="submission" date="2025-08" db="UniProtKB">
        <authorList>
            <consortium name="Ensembl"/>
        </authorList>
    </citation>
    <scope>IDENTIFICATION</scope>
</reference>
<dbReference type="AlphaFoldDB" id="W5ME35"/>
<keyword evidence="12" id="KW-0206">Cytoskeleton</keyword>
<protein>
    <recommendedName>
        <fullName evidence="4">Protein unc-119 homolog A</fullName>
    </recommendedName>
</protein>
<dbReference type="GO" id="GO:0070121">
    <property type="term" value="P:Kupffer's vesicle development"/>
    <property type="evidence" value="ECO:0007669"/>
    <property type="project" value="Ensembl"/>
</dbReference>
<feature type="compositionally biased region" description="Low complexity" evidence="15">
    <location>
        <begin position="14"/>
        <end position="30"/>
    </location>
</feature>
<dbReference type="Ensembl" id="ENSLOCT00000006652.1">
    <property type="protein sequence ID" value="ENSLOCP00000006644.1"/>
    <property type="gene ID" value="ENSLOCG00000005507.1"/>
</dbReference>
<dbReference type="SUPFAM" id="SSF81296">
    <property type="entry name" value="E set domains"/>
    <property type="match status" value="1"/>
</dbReference>
<dbReference type="Pfam" id="PF05351">
    <property type="entry name" value="GMP_PDE_delta"/>
    <property type="match status" value="1"/>
</dbReference>